<organism evidence="4 5">
    <name type="scientific">Paenibacillus tianjinensis</name>
    <dbReference type="NCBI Taxonomy" id="2810347"/>
    <lineage>
        <taxon>Bacteria</taxon>
        <taxon>Bacillati</taxon>
        <taxon>Bacillota</taxon>
        <taxon>Bacilli</taxon>
        <taxon>Bacillales</taxon>
        <taxon>Paenibacillaceae</taxon>
        <taxon>Paenibacillus</taxon>
    </lineage>
</organism>
<proteinExistence type="predicted"/>
<dbReference type="Proteomes" id="UP000663452">
    <property type="component" value="Chromosome"/>
</dbReference>
<evidence type="ECO:0000259" key="3">
    <source>
        <dbReference type="Pfam" id="PF13276"/>
    </source>
</evidence>
<feature type="domain" description="Integrase catalytic" evidence="2">
    <location>
        <begin position="135"/>
        <end position="195"/>
    </location>
</feature>
<sequence>MEAVPSSKKFEVIKELLQKKYSLILLCKLAGVSRSGFYKWMNRQTFVSPKQREDEAMKLKIVECYEKLKGIYGYRRVKIWLKRSYAIHMNHKRVQRLMGELGIQAVIRRKRPYYGKKEAYVISENHLNREFNADLPNQKWVTDITYLIFKGQRLYLSAIKDLFNNEIVAYQISPKNDLKLVLDTVKKARRRRETQDVLLESVKYIV</sequence>
<dbReference type="InterPro" id="IPR025948">
    <property type="entry name" value="HTH-like_dom"/>
</dbReference>
<dbReference type="InterPro" id="IPR001584">
    <property type="entry name" value="Integrase_cat-core"/>
</dbReference>
<dbReference type="PANTHER" id="PTHR46889:SF4">
    <property type="entry name" value="TRANSPOSASE INSO FOR INSERTION SEQUENCE ELEMENT IS911B-RELATED"/>
    <property type="match status" value="1"/>
</dbReference>
<dbReference type="InterPro" id="IPR048020">
    <property type="entry name" value="Transpos_IS3"/>
</dbReference>
<evidence type="ECO:0000256" key="1">
    <source>
        <dbReference type="ARBA" id="ARBA00002286"/>
    </source>
</evidence>
<dbReference type="RefSeq" id="WP_206100521.1">
    <property type="nucleotide sequence ID" value="NZ_CP070969.1"/>
</dbReference>
<dbReference type="NCBIfam" id="NF033516">
    <property type="entry name" value="transpos_IS3"/>
    <property type="match status" value="1"/>
</dbReference>
<dbReference type="SUPFAM" id="SSF53098">
    <property type="entry name" value="Ribonuclease H-like"/>
    <property type="match status" value="1"/>
</dbReference>
<comment type="function">
    <text evidence="1">Involved in the transposition of the insertion sequence.</text>
</comment>
<gene>
    <name evidence="4" type="ORF">JRJ22_16210</name>
</gene>
<evidence type="ECO:0000313" key="4">
    <source>
        <dbReference type="EMBL" id="QSF42845.1"/>
    </source>
</evidence>
<dbReference type="Pfam" id="PF00665">
    <property type="entry name" value="rve"/>
    <property type="match status" value="1"/>
</dbReference>
<dbReference type="Pfam" id="PF13276">
    <property type="entry name" value="HTH_21"/>
    <property type="match status" value="1"/>
</dbReference>
<dbReference type="EMBL" id="CP070969">
    <property type="protein sequence ID" value="QSF42845.1"/>
    <property type="molecule type" value="Genomic_DNA"/>
</dbReference>
<reference evidence="4 5" key="1">
    <citation type="submission" date="2021-02" db="EMBL/GenBank/DDBJ databases">
        <title>Paenibacillus tianjinensis sp. nov.</title>
        <authorList>
            <person name="Liu H."/>
        </authorList>
    </citation>
    <scope>NUCLEOTIDE SEQUENCE [LARGE SCALE GENOMIC DNA]</scope>
    <source>
        <strain evidence="4 5">TB2019</strain>
    </source>
</reference>
<accession>A0ABX7L4J3</accession>
<dbReference type="PANTHER" id="PTHR46889">
    <property type="entry name" value="TRANSPOSASE INSF FOR INSERTION SEQUENCE IS3B-RELATED"/>
    <property type="match status" value="1"/>
</dbReference>
<feature type="domain" description="HTH-like" evidence="3">
    <location>
        <begin position="52"/>
        <end position="111"/>
    </location>
</feature>
<dbReference type="InterPro" id="IPR012337">
    <property type="entry name" value="RNaseH-like_sf"/>
</dbReference>
<protein>
    <submittedName>
        <fullName evidence="4">IS3 family transposase</fullName>
    </submittedName>
</protein>
<evidence type="ECO:0000313" key="5">
    <source>
        <dbReference type="Proteomes" id="UP000663452"/>
    </source>
</evidence>
<name>A0ABX7L4J3_9BACL</name>
<dbReference type="InterPro" id="IPR050900">
    <property type="entry name" value="Transposase_IS3/IS150/IS904"/>
</dbReference>
<evidence type="ECO:0000259" key="2">
    <source>
        <dbReference type="Pfam" id="PF00665"/>
    </source>
</evidence>
<keyword evidence="5" id="KW-1185">Reference proteome</keyword>